<proteinExistence type="predicted"/>
<dbReference type="PANTHER" id="PTHR10584:SF166">
    <property type="entry name" value="RIBOKINASE"/>
    <property type="match status" value="1"/>
</dbReference>
<dbReference type="RefSeq" id="WP_083373199.1">
    <property type="nucleotide sequence ID" value="NZ_DUQN01000061.1"/>
</dbReference>
<keyword evidence="2" id="KW-0418">Kinase</keyword>
<dbReference type="EMBL" id="LT608328">
    <property type="protein sequence ID" value="SCM56884.1"/>
    <property type="molecule type" value="Genomic_DNA"/>
</dbReference>
<dbReference type="InterPro" id="IPR011611">
    <property type="entry name" value="PfkB_dom"/>
</dbReference>
<gene>
    <name evidence="4" type="ORF">ING2E5A_1087</name>
</gene>
<evidence type="ECO:0000256" key="1">
    <source>
        <dbReference type="ARBA" id="ARBA00022679"/>
    </source>
</evidence>
<dbReference type="Pfam" id="PF00294">
    <property type="entry name" value="PfkB"/>
    <property type="match status" value="1"/>
</dbReference>
<dbReference type="KEGG" id="pmuc:ING2E5A_1087"/>
<evidence type="ECO:0000313" key="4">
    <source>
        <dbReference type="EMBL" id="SCM56884.1"/>
    </source>
</evidence>
<name>A0A1G4G5Z5_9BACT</name>
<organism evidence="4 5">
    <name type="scientific">Petrimonas mucosa</name>
    <dbReference type="NCBI Taxonomy" id="1642646"/>
    <lineage>
        <taxon>Bacteria</taxon>
        <taxon>Pseudomonadati</taxon>
        <taxon>Bacteroidota</taxon>
        <taxon>Bacteroidia</taxon>
        <taxon>Bacteroidales</taxon>
        <taxon>Dysgonomonadaceae</taxon>
        <taxon>Petrimonas</taxon>
    </lineage>
</organism>
<dbReference type="STRING" id="1642646.ING2E5A_1087"/>
<dbReference type="PANTHER" id="PTHR10584">
    <property type="entry name" value="SUGAR KINASE"/>
    <property type="match status" value="1"/>
</dbReference>
<keyword evidence="1" id="KW-0808">Transferase</keyword>
<dbReference type="GO" id="GO:0005829">
    <property type="term" value="C:cytosol"/>
    <property type="evidence" value="ECO:0007669"/>
    <property type="project" value="TreeGrafter"/>
</dbReference>
<protein>
    <submittedName>
        <fullName evidence="4">PfkB domain protein</fullName>
    </submittedName>
</protein>
<sequence>MGKKRIVVSGTGCCLVDRLYNNVSFHSEAFRSCSCRRAGDGGLSPGHLVLREEFEEFVKKEVRVALDELTEGRKPDKVNIGGPSIVSLIHAAQITYGLEREVRFYGCHGSDETGKFLLSSLQKLPVEISHFKQIGDLTPSTDVLSDPTYDNGHGERVFINSIGSAWDYSPDNLDDDFFQSDLVVFGGTALVPQLHDQLGELLLRAKENGCITLVNTVFDFINERKNPKKRWPLGKDDESYRNIDLLITDKDEALRLSGENTIEKAMQFFIAKGSGAAIITNGAKPVMFYADSKLFGKTGPGELPVSGTILEKIRQEHYRGDTTGCGDNFVGGVIGSLMFQLAEGKERIDLKQATSLGIVSGGHACLYIGGTFFERYPGEKLSCIEPILNDYKRETG</sequence>
<evidence type="ECO:0000259" key="3">
    <source>
        <dbReference type="Pfam" id="PF00294"/>
    </source>
</evidence>
<dbReference type="GO" id="GO:0016301">
    <property type="term" value="F:kinase activity"/>
    <property type="evidence" value="ECO:0007669"/>
    <property type="project" value="UniProtKB-KW"/>
</dbReference>
<reference evidence="4 5" key="1">
    <citation type="submission" date="2016-08" db="EMBL/GenBank/DDBJ databases">
        <authorList>
            <person name="Seilhamer J.J."/>
        </authorList>
    </citation>
    <scope>NUCLEOTIDE SEQUENCE [LARGE SCALE GENOMIC DNA]</scope>
    <source>
        <strain evidence="4">ING2-E5A</strain>
    </source>
</reference>
<dbReference type="Proteomes" id="UP000178485">
    <property type="component" value="Chromosome i"/>
</dbReference>
<dbReference type="InterPro" id="IPR029056">
    <property type="entry name" value="Ribokinase-like"/>
</dbReference>
<evidence type="ECO:0000313" key="5">
    <source>
        <dbReference type="Proteomes" id="UP000178485"/>
    </source>
</evidence>
<accession>A0A1G4G5Z5</accession>
<dbReference type="SUPFAM" id="SSF53613">
    <property type="entry name" value="Ribokinase-like"/>
    <property type="match status" value="1"/>
</dbReference>
<dbReference type="Gene3D" id="3.40.1190.20">
    <property type="match status" value="1"/>
</dbReference>
<keyword evidence="5" id="KW-1185">Reference proteome</keyword>
<evidence type="ECO:0000256" key="2">
    <source>
        <dbReference type="ARBA" id="ARBA00022777"/>
    </source>
</evidence>
<feature type="domain" description="Carbohydrate kinase PfkB" evidence="3">
    <location>
        <begin position="100"/>
        <end position="337"/>
    </location>
</feature>
<dbReference type="AlphaFoldDB" id="A0A1G4G5Z5"/>